<protein>
    <recommendedName>
        <fullName evidence="4">homocysteine desulfhydrase</fullName>
        <ecNumber evidence="4">4.4.1.2</ecNumber>
    </recommendedName>
    <alternativeName>
        <fullName evidence="5">Homocysteine desulfhydrase</fullName>
    </alternativeName>
</protein>
<dbReference type="AlphaFoldDB" id="A0A0M0G1L7"/>
<evidence type="ECO:0000313" key="11">
    <source>
        <dbReference type="Proteomes" id="UP000037405"/>
    </source>
</evidence>
<dbReference type="GO" id="GO:0019346">
    <property type="term" value="P:transsulfuration"/>
    <property type="evidence" value="ECO:0007669"/>
    <property type="project" value="InterPro"/>
</dbReference>
<dbReference type="GO" id="GO:0005737">
    <property type="term" value="C:cytoplasm"/>
    <property type="evidence" value="ECO:0007669"/>
    <property type="project" value="TreeGrafter"/>
</dbReference>
<dbReference type="Gene3D" id="3.90.1150.10">
    <property type="entry name" value="Aspartate Aminotransferase, domain 1"/>
    <property type="match status" value="1"/>
</dbReference>
<comment type="caution">
    <text evidence="10">The sequence shown here is derived from an EMBL/GenBank/DDBJ whole genome shotgun (WGS) entry which is preliminary data.</text>
</comment>
<dbReference type="PROSITE" id="PS00868">
    <property type="entry name" value="CYS_MET_METAB_PP"/>
    <property type="match status" value="1"/>
</dbReference>
<keyword evidence="3 8" id="KW-0663">Pyridoxal phosphate</keyword>
<dbReference type="PIRSF" id="PIRSF001434">
    <property type="entry name" value="CGS"/>
    <property type="match status" value="1"/>
</dbReference>
<dbReference type="GO" id="GO:0030170">
    <property type="term" value="F:pyridoxal phosphate binding"/>
    <property type="evidence" value="ECO:0007669"/>
    <property type="project" value="InterPro"/>
</dbReference>
<dbReference type="SUPFAM" id="SSF53383">
    <property type="entry name" value="PLP-dependent transferases"/>
    <property type="match status" value="1"/>
</dbReference>
<evidence type="ECO:0000256" key="5">
    <source>
        <dbReference type="ARBA" id="ARBA00047199"/>
    </source>
</evidence>
<accession>A0A0M0G1L7</accession>
<dbReference type="OrthoDB" id="9803887at2"/>
<evidence type="ECO:0000256" key="1">
    <source>
        <dbReference type="ARBA" id="ARBA00001933"/>
    </source>
</evidence>
<dbReference type="Pfam" id="PF01053">
    <property type="entry name" value="Cys_Met_Meta_PP"/>
    <property type="match status" value="1"/>
</dbReference>
<dbReference type="Gene3D" id="3.40.640.10">
    <property type="entry name" value="Type I PLP-dependent aspartate aminotransferase-like (Major domain)"/>
    <property type="match status" value="1"/>
</dbReference>
<comment type="similarity">
    <text evidence="2 9">Belongs to the trans-sulfuration enzymes family.</text>
</comment>
<evidence type="ECO:0000256" key="7">
    <source>
        <dbReference type="ARBA" id="ARBA00052699"/>
    </source>
</evidence>
<evidence type="ECO:0000256" key="2">
    <source>
        <dbReference type="ARBA" id="ARBA00009077"/>
    </source>
</evidence>
<evidence type="ECO:0000256" key="9">
    <source>
        <dbReference type="RuleBase" id="RU362118"/>
    </source>
</evidence>
<comment type="catalytic activity">
    <reaction evidence="7">
        <text>L-methionine + H2O = methanethiol + 2-oxobutanoate + NH4(+)</text>
        <dbReference type="Rhea" id="RHEA:23800"/>
        <dbReference type="ChEBI" id="CHEBI:15377"/>
        <dbReference type="ChEBI" id="CHEBI:16007"/>
        <dbReference type="ChEBI" id="CHEBI:16763"/>
        <dbReference type="ChEBI" id="CHEBI:28938"/>
        <dbReference type="ChEBI" id="CHEBI:57844"/>
        <dbReference type="EC" id="4.4.1.11"/>
    </reaction>
    <physiologicalReaction direction="left-to-right" evidence="7">
        <dbReference type="Rhea" id="RHEA:23801"/>
    </physiologicalReaction>
</comment>
<dbReference type="EMBL" id="LGUE01000005">
    <property type="protein sequence ID" value="KON83668.1"/>
    <property type="molecule type" value="Genomic_DNA"/>
</dbReference>
<name>A0A0M0G1L7_9BACI</name>
<dbReference type="Proteomes" id="UP000037405">
    <property type="component" value="Unassembled WGS sequence"/>
</dbReference>
<dbReference type="InterPro" id="IPR000277">
    <property type="entry name" value="Cys/Met-Metab_PyrdxlP-dep_enz"/>
</dbReference>
<evidence type="ECO:0000256" key="8">
    <source>
        <dbReference type="PIRSR" id="PIRSR001434-2"/>
    </source>
</evidence>
<evidence type="ECO:0000313" key="10">
    <source>
        <dbReference type="EMBL" id="KON83668.1"/>
    </source>
</evidence>
<dbReference type="InterPro" id="IPR054542">
    <property type="entry name" value="Cys_met_metab_PP"/>
</dbReference>
<evidence type="ECO:0000256" key="3">
    <source>
        <dbReference type="ARBA" id="ARBA00022898"/>
    </source>
</evidence>
<dbReference type="CDD" id="cd00614">
    <property type="entry name" value="CGS_like"/>
    <property type="match status" value="1"/>
</dbReference>
<proteinExistence type="inferred from homology"/>
<dbReference type="EC" id="4.4.1.2" evidence="4"/>
<evidence type="ECO:0000256" key="6">
    <source>
        <dbReference type="ARBA" id="ARBA00048780"/>
    </source>
</evidence>
<dbReference type="InterPro" id="IPR015422">
    <property type="entry name" value="PyrdxlP-dep_Trfase_small"/>
</dbReference>
<dbReference type="InterPro" id="IPR015424">
    <property type="entry name" value="PyrdxlP-dep_Trfase"/>
</dbReference>
<dbReference type="GO" id="GO:0047982">
    <property type="term" value="F:homocysteine desulfhydrase activity"/>
    <property type="evidence" value="ECO:0007669"/>
    <property type="project" value="UniProtKB-EC"/>
</dbReference>
<organism evidence="10 11">
    <name type="scientific">Rossellomorea marisflavi</name>
    <dbReference type="NCBI Taxonomy" id="189381"/>
    <lineage>
        <taxon>Bacteria</taxon>
        <taxon>Bacillati</taxon>
        <taxon>Bacillota</taxon>
        <taxon>Bacilli</taxon>
        <taxon>Bacillales</taxon>
        <taxon>Bacillaceae</taxon>
        <taxon>Rossellomorea</taxon>
    </lineage>
</organism>
<comment type="cofactor">
    <cofactor evidence="1 9">
        <name>pyridoxal 5'-phosphate</name>
        <dbReference type="ChEBI" id="CHEBI:597326"/>
    </cofactor>
</comment>
<dbReference type="STRING" id="189381.GCA_900166615_02049"/>
<dbReference type="InterPro" id="IPR015421">
    <property type="entry name" value="PyrdxlP-dep_Trfase_major"/>
</dbReference>
<dbReference type="RefSeq" id="WP_053429088.1">
    <property type="nucleotide sequence ID" value="NZ_CP096885.1"/>
</dbReference>
<dbReference type="PANTHER" id="PTHR11808:SF89">
    <property type="entry name" value="METHIONINE GAMMA-LYASE"/>
    <property type="match status" value="1"/>
</dbReference>
<sequence>MNFTTKVVHSQLKGTEEIKSKTTPIYQTSAFSFSSLEELEGFYEGKSPYLYTRTGNPNPDELGGLVAALEGAPAGVAASSGLSAILVGILSVVQAGDHIIAAEDLYGGTFHMLKEELAGFGISTSFVDFTDRDAVEEAITDSTKLLYSETVTNPFMRVEDIPAMVEMAKEHGLTTMIDNTFATPFLRKPFTEGIDIVAHSATKYIGGHSDVTAGVVTGRQDLVDKARAKIVNLGANLSPFEAWLTCRGAKTLALRMERQALNAELLAVELRRHEWVKHVYYPNNLSEKGHGAIVTIELEPSADMSTFFKSLGWIKIIPSLAGVETTVSYPLGTSHRSLPEEAQKKLGINTHVVRISLGIEDPEDIKSQMLSAISKCHEI</sequence>
<evidence type="ECO:0000256" key="4">
    <source>
        <dbReference type="ARBA" id="ARBA00047175"/>
    </source>
</evidence>
<gene>
    <name evidence="10" type="ORF">AF331_15960</name>
</gene>
<reference evidence="11" key="1">
    <citation type="submission" date="2015-07" db="EMBL/GenBank/DDBJ databases">
        <title>Fjat-14235 jcm11544.</title>
        <authorList>
            <person name="Liu B."/>
            <person name="Wang J."/>
            <person name="Zhu Y."/>
            <person name="Liu G."/>
            <person name="Chen Q."/>
            <person name="Chen Z."/>
            <person name="Lan J."/>
            <person name="Che J."/>
            <person name="Ge C."/>
            <person name="Shi H."/>
            <person name="Pan Z."/>
            <person name="Liu X."/>
        </authorList>
    </citation>
    <scope>NUCLEOTIDE SEQUENCE [LARGE SCALE GENOMIC DNA]</scope>
    <source>
        <strain evidence="11">JCM 11544</strain>
    </source>
</reference>
<keyword evidence="11" id="KW-1185">Reference proteome</keyword>
<dbReference type="PANTHER" id="PTHR11808">
    <property type="entry name" value="TRANS-SULFURATION ENZYME FAMILY MEMBER"/>
    <property type="match status" value="1"/>
</dbReference>
<feature type="modified residue" description="N6-(pyridoxal phosphate)lysine" evidence="8">
    <location>
        <position position="203"/>
    </location>
</feature>
<comment type="catalytic activity">
    <reaction evidence="6">
        <text>L-homocysteine + H2O = 2-oxobutanoate + hydrogen sulfide + NH4(+) + H(+)</text>
        <dbReference type="Rhea" id="RHEA:14501"/>
        <dbReference type="ChEBI" id="CHEBI:15377"/>
        <dbReference type="ChEBI" id="CHEBI:15378"/>
        <dbReference type="ChEBI" id="CHEBI:16763"/>
        <dbReference type="ChEBI" id="CHEBI:28938"/>
        <dbReference type="ChEBI" id="CHEBI:29919"/>
        <dbReference type="ChEBI" id="CHEBI:58199"/>
        <dbReference type="EC" id="4.4.1.2"/>
    </reaction>
    <physiologicalReaction direction="left-to-right" evidence="6">
        <dbReference type="Rhea" id="RHEA:14502"/>
    </physiologicalReaction>
</comment>
<dbReference type="FunFam" id="3.40.640.10:FF:000046">
    <property type="entry name" value="Cystathionine gamma-lyase"/>
    <property type="match status" value="1"/>
</dbReference>
<dbReference type="PATRIC" id="fig|189381.12.peg.4180"/>
<dbReference type="GO" id="GO:0018826">
    <property type="term" value="F:methionine gamma-lyase activity"/>
    <property type="evidence" value="ECO:0007669"/>
    <property type="project" value="UniProtKB-EC"/>
</dbReference>